<comment type="caution">
    <text evidence="1">The sequence shown here is derived from an EMBL/GenBank/DDBJ whole genome shotgun (WGS) entry which is preliminary data.</text>
</comment>
<dbReference type="EMBL" id="CM034403">
    <property type="protein sequence ID" value="KAJ0174466.1"/>
    <property type="molecule type" value="Genomic_DNA"/>
</dbReference>
<protein>
    <submittedName>
        <fullName evidence="1">Uncharacterized protein</fullName>
    </submittedName>
</protein>
<gene>
    <name evidence="1" type="ORF">K1T71_009574</name>
</gene>
<accession>A0ACC1CS47</accession>
<evidence type="ECO:0000313" key="1">
    <source>
        <dbReference type="EMBL" id="KAJ0174466.1"/>
    </source>
</evidence>
<keyword evidence="2" id="KW-1185">Reference proteome</keyword>
<reference evidence="1 2" key="1">
    <citation type="journal article" date="2021" name="Front. Genet.">
        <title>Chromosome-Level Genome Assembly Reveals Significant Gene Expansion in the Toll and IMD Signaling Pathways of Dendrolimus kikuchii.</title>
        <authorList>
            <person name="Zhou J."/>
            <person name="Wu P."/>
            <person name="Xiong Z."/>
            <person name="Liu N."/>
            <person name="Zhao N."/>
            <person name="Ji M."/>
            <person name="Qiu Y."/>
            <person name="Yang B."/>
        </authorList>
    </citation>
    <scope>NUCLEOTIDE SEQUENCE [LARGE SCALE GENOMIC DNA]</scope>
    <source>
        <strain evidence="1">Ann1</strain>
    </source>
</reference>
<proteinExistence type="predicted"/>
<organism evidence="1 2">
    <name type="scientific">Dendrolimus kikuchii</name>
    <dbReference type="NCBI Taxonomy" id="765133"/>
    <lineage>
        <taxon>Eukaryota</taxon>
        <taxon>Metazoa</taxon>
        <taxon>Ecdysozoa</taxon>
        <taxon>Arthropoda</taxon>
        <taxon>Hexapoda</taxon>
        <taxon>Insecta</taxon>
        <taxon>Pterygota</taxon>
        <taxon>Neoptera</taxon>
        <taxon>Endopterygota</taxon>
        <taxon>Lepidoptera</taxon>
        <taxon>Glossata</taxon>
        <taxon>Ditrysia</taxon>
        <taxon>Bombycoidea</taxon>
        <taxon>Lasiocampidae</taxon>
        <taxon>Dendrolimus</taxon>
    </lineage>
</organism>
<name>A0ACC1CS47_9NEOP</name>
<evidence type="ECO:0000313" key="2">
    <source>
        <dbReference type="Proteomes" id="UP000824533"/>
    </source>
</evidence>
<sequence length="73" mass="8435">MKYLILLVISLVYTSKSYTFVEENSCPCQGLMNPVCASDGKTYWSEECAKCFNPQLTITRRWFCPRLDIELEG</sequence>
<dbReference type="Proteomes" id="UP000824533">
    <property type="component" value="Linkage Group LG17"/>
</dbReference>